<organism evidence="2 3">
    <name type="scientific">Hibiscus syriacus</name>
    <name type="common">Rose of Sharon</name>
    <dbReference type="NCBI Taxonomy" id="106335"/>
    <lineage>
        <taxon>Eukaryota</taxon>
        <taxon>Viridiplantae</taxon>
        <taxon>Streptophyta</taxon>
        <taxon>Embryophyta</taxon>
        <taxon>Tracheophyta</taxon>
        <taxon>Spermatophyta</taxon>
        <taxon>Magnoliopsida</taxon>
        <taxon>eudicotyledons</taxon>
        <taxon>Gunneridae</taxon>
        <taxon>Pentapetalae</taxon>
        <taxon>rosids</taxon>
        <taxon>malvids</taxon>
        <taxon>Malvales</taxon>
        <taxon>Malvaceae</taxon>
        <taxon>Malvoideae</taxon>
        <taxon>Hibiscus</taxon>
    </lineage>
</organism>
<dbReference type="Proteomes" id="UP000436088">
    <property type="component" value="Unassembled WGS sequence"/>
</dbReference>
<sequence length="407" mass="46378">MGPESARSDTLSSNKEMVIIEELVNGKHCATQLQILFNNNPSEMSVRLSAQQLVHKIFTAFDHSLCLLSRVESAEVSRNQANEDSTESRKKKRLASKEKRGCYKRRKAGQTWTVVSATVEMELDIIGADYGDVVSNVYSSTEITSQNLELDLVIEFEDDFQFDETLSWILNSISKELSAGIVFASSVALVWRYLKERFDKVDGCRVYFLYREIATLYQGELTVSSYFTRLKLLWDEYHTLIPFTTCECEISQSNLKHMIQQQLFQFLMGLSETYSAIRSQLLWMQPIPSVNQAYSMVIQEESQRIQLPGIMPFPETTVNHSIPNGNSDRKRFNGVCDYFKIRGHKRENCYRLIGYPADFKFTRKKGSVVANCAKSESDSSTYTEDSILASVTSAAPPLSLRNSTTRF</sequence>
<dbReference type="PANTHER" id="PTHR34222:SF97">
    <property type="entry name" value="CATALYTIC REGION, PUTATIVE-RELATED"/>
    <property type="match status" value="1"/>
</dbReference>
<evidence type="ECO:0000256" key="1">
    <source>
        <dbReference type="SAM" id="MobiDB-lite"/>
    </source>
</evidence>
<proteinExistence type="predicted"/>
<protein>
    <submittedName>
        <fullName evidence="2">Uncharacterized protein</fullName>
    </submittedName>
</protein>
<reference evidence="2" key="1">
    <citation type="submission" date="2019-09" db="EMBL/GenBank/DDBJ databases">
        <title>Draft genome information of white flower Hibiscus syriacus.</title>
        <authorList>
            <person name="Kim Y.-M."/>
        </authorList>
    </citation>
    <scope>NUCLEOTIDE SEQUENCE [LARGE SCALE GENOMIC DNA]</scope>
    <source>
        <strain evidence="2">YM2019G1</strain>
    </source>
</reference>
<gene>
    <name evidence="2" type="ORF">F3Y22_tig00004258pilonHSYRG00055</name>
</gene>
<dbReference type="EMBL" id="VEPZ02000258">
    <property type="protein sequence ID" value="KAE8728536.1"/>
    <property type="molecule type" value="Genomic_DNA"/>
</dbReference>
<evidence type="ECO:0000313" key="3">
    <source>
        <dbReference type="Proteomes" id="UP000436088"/>
    </source>
</evidence>
<accession>A0A6A3CIC1</accession>
<dbReference type="AlphaFoldDB" id="A0A6A3CIC1"/>
<name>A0A6A3CIC1_HIBSY</name>
<comment type="caution">
    <text evidence="2">The sequence shown here is derived from an EMBL/GenBank/DDBJ whole genome shotgun (WGS) entry which is preliminary data.</text>
</comment>
<feature type="region of interest" description="Disordered" evidence="1">
    <location>
        <begin position="77"/>
        <end position="98"/>
    </location>
</feature>
<dbReference type="PANTHER" id="PTHR34222">
    <property type="entry name" value="GAG_PRE-INTEGRS DOMAIN-CONTAINING PROTEIN"/>
    <property type="match status" value="1"/>
</dbReference>
<evidence type="ECO:0000313" key="2">
    <source>
        <dbReference type="EMBL" id="KAE8728536.1"/>
    </source>
</evidence>
<keyword evidence="3" id="KW-1185">Reference proteome</keyword>